<sequence>MSRLASFALFFIFIVSLSVIGSARSIAGTHAIAKSKYTTSHSLGDSYTFDPRDGWQTFNTTNLHYKYPRNSASKSSKPNKPETVVEDVAAAAAALKTLKGIGDTVKVTWYTGQDLLNPSCWSNVNWHPTDESFVCATTLTGWTNKPKCFDFLELCTHPSKCIFVRVVDTCAGCQRGSHHVDLTRAAFGQLAPFDEGVLNVHMRPATQPTSWYEDLWGPKYGDMTN</sequence>
<evidence type="ECO:0000313" key="4">
    <source>
        <dbReference type="Proteomes" id="UP001219525"/>
    </source>
</evidence>
<dbReference type="InterPro" id="IPR051477">
    <property type="entry name" value="Expansin_CellWall"/>
</dbReference>
<dbReference type="PANTHER" id="PTHR31836">
    <property type="match status" value="1"/>
</dbReference>
<organism evidence="3 4">
    <name type="scientific">Mycena pura</name>
    <dbReference type="NCBI Taxonomy" id="153505"/>
    <lineage>
        <taxon>Eukaryota</taxon>
        <taxon>Fungi</taxon>
        <taxon>Dikarya</taxon>
        <taxon>Basidiomycota</taxon>
        <taxon>Agaricomycotina</taxon>
        <taxon>Agaricomycetes</taxon>
        <taxon>Agaricomycetidae</taxon>
        <taxon>Agaricales</taxon>
        <taxon>Marasmiineae</taxon>
        <taxon>Mycenaceae</taxon>
        <taxon>Mycena</taxon>
    </lineage>
</organism>
<dbReference type="EMBL" id="JARJCW010000002">
    <property type="protein sequence ID" value="KAJ7228763.1"/>
    <property type="molecule type" value="Genomic_DNA"/>
</dbReference>
<accession>A0AAD7E4T0</accession>
<dbReference type="Gene3D" id="2.40.40.10">
    <property type="entry name" value="RlpA-like domain"/>
    <property type="match status" value="1"/>
</dbReference>
<dbReference type="PANTHER" id="PTHR31836:SF22">
    <property type="entry name" value="RLPA-LIKE PROTEIN DOUBLE-PSI BETA-BARREL DOMAIN-CONTAINING PROTEIN"/>
    <property type="match status" value="1"/>
</dbReference>
<keyword evidence="4" id="KW-1185">Reference proteome</keyword>
<evidence type="ECO:0008006" key="5">
    <source>
        <dbReference type="Google" id="ProtNLM"/>
    </source>
</evidence>
<protein>
    <recommendedName>
        <fullName evidence="5">RlpA-like protein double-psi beta-barrel domain-containing protein</fullName>
    </recommendedName>
</protein>
<reference evidence="3" key="1">
    <citation type="submission" date="2023-03" db="EMBL/GenBank/DDBJ databases">
        <title>Massive genome expansion in bonnet fungi (Mycena s.s.) driven by repeated elements and novel gene families across ecological guilds.</title>
        <authorList>
            <consortium name="Lawrence Berkeley National Laboratory"/>
            <person name="Harder C.B."/>
            <person name="Miyauchi S."/>
            <person name="Viragh M."/>
            <person name="Kuo A."/>
            <person name="Thoen E."/>
            <person name="Andreopoulos B."/>
            <person name="Lu D."/>
            <person name="Skrede I."/>
            <person name="Drula E."/>
            <person name="Henrissat B."/>
            <person name="Morin E."/>
            <person name="Kohler A."/>
            <person name="Barry K."/>
            <person name="LaButti K."/>
            <person name="Morin E."/>
            <person name="Salamov A."/>
            <person name="Lipzen A."/>
            <person name="Mereny Z."/>
            <person name="Hegedus B."/>
            <person name="Baldrian P."/>
            <person name="Stursova M."/>
            <person name="Weitz H."/>
            <person name="Taylor A."/>
            <person name="Grigoriev I.V."/>
            <person name="Nagy L.G."/>
            <person name="Martin F."/>
            <person name="Kauserud H."/>
        </authorList>
    </citation>
    <scope>NUCLEOTIDE SEQUENCE</scope>
    <source>
        <strain evidence="3">9144</strain>
    </source>
</reference>
<feature type="chain" id="PRO_5042014301" description="RlpA-like protein double-psi beta-barrel domain-containing protein" evidence="2">
    <location>
        <begin position="24"/>
        <end position="225"/>
    </location>
</feature>
<comment type="caution">
    <text evidence="3">The sequence shown here is derived from an EMBL/GenBank/DDBJ whole genome shotgun (WGS) entry which is preliminary data.</text>
</comment>
<evidence type="ECO:0000256" key="1">
    <source>
        <dbReference type="ARBA" id="ARBA00022729"/>
    </source>
</evidence>
<keyword evidence="1 2" id="KW-0732">Signal</keyword>
<dbReference type="AlphaFoldDB" id="A0AAD7E4T0"/>
<dbReference type="InterPro" id="IPR036908">
    <property type="entry name" value="RlpA-like_sf"/>
</dbReference>
<dbReference type="SUPFAM" id="SSF50685">
    <property type="entry name" value="Barwin-like endoglucanases"/>
    <property type="match status" value="1"/>
</dbReference>
<dbReference type="CDD" id="cd22191">
    <property type="entry name" value="DPBB_RlpA_EXP_N-like"/>
    <property type="match status" value="1"/>
</dbReference>
<gene>
    <name evidence="3" type="ORF">GGX14DRAFT_414881</name>
</gene>
<evidence type="ECO:0000313" key="3">
    <source>
        <dbReference type="EMBL" id="KAJ7228763.1"/>
    </source>
</evidence>
<evidence type="ECO:0000256" key="2">
    <source>
        <dbReference type="SAM" id="SignalP"/>
    </source>
</evidence>
<proteinExistence type="predicted"/>
<name>A0AAD7E4T0_9AGAR</name>
<feature type="signal peptide" evidence="2">
    <location>
        <begin position="1"/>
        <end position="23"/>
    </location>
</feature>
<dbReference type="Proteomes" id="UP001219525">
    <property type="component" value="Unassembled WGS sequence"/>
</dbReference>